<reference evidence="3" key="1">
    <citation type="journal article" date="2019" name="Int. J. Syst. Evol. Microbiol.">
        <title>The Global Catalogue of Microorganisms (GCM) 10K type strain sequencing project: providing services to taxonomists for standard genome sequencing and annotation.</title>
        <authorList>
            <consortium name="The Broad Institute Genomics Platform"/>
            <consortium name="The Broad Institute Genome Sequencing Center for Infectious Disease"/>
            <person name="Wu L."/>
            <person name="Ma J."/>
        </authorList>
    </citation>
    <scope>NUCLEOTIDE SEQUENCE [LARGE SCALE GENOMIC DNA]</scope>
    <source>
        <strain evidence="3">KCTC 42087</strain>
    </source>
</reference>
<proteinExistence type="predicted"/>
<evidence type="ECO:0000313" key="3">
    <source>
        <dbReference type="Proteomes" id="UP001596074"/>
    </source>
</evidence>
<dbReference type="Proteomes" id="UP001596074">
    <property type="component" value="Unassembled WGS sequence"/>
</dbReference>
<organism evidence="2 3">
    <name type="scientific">Actinomadura rugatobispora</name>
    <dbReference type="NCBI Taxonomy" id="1994"/>
    <lineage>
        <taxon>Bacteria</taxon>
        <taxon>Bacillati</taxon>
        <taxon>Actinomycetota</taxon>
        <taxon>Actinomycetes</taxon>
        <taxon>Streptosporangiales</taxon>
        <taxon>Thermomonosporaceae</taxon>
        <taxon>Actinomadura</taxon>
    </lineage>
</organism>
<dbReference type="RefSeq" id="WP_378291507.1">
    <property type="nucleotide sequence ID" value="NZ_JBHSON010000129.1"/>
</dbReference>
<dbReference type="EMBL" id="JBHSON010000129">
    <property type="protein sequence ID" value="MFC5753942.1"/>
    <property type="molecule type" value="Genomic_DNA"/>
</dbReference>
<keyword evidence="3" id="KW-1185">Reference proteome</keyword>
<comment type="caution">
    <text evidence="2">The sequence shown here is derived from an EMBL/GenBank/DDBJ whole genome shotgun (WGS) entry which is preliminary data.</text>
</comment>
<evidence type="ECO:0000256" key="1">
    <source>
        <dbReference type="SAM" id="MobiDB-lite"/>
    </source>
</evidence>
<feature type="compositionally biased region" description="Basic residues" evidence="1">
    <location>
        <begin position="72"/>
        <end position="91"/>
    </location>
</feature>
<accession>A0ABW1AHF5</accession>
<protein>
    <submittedName>
        <fullName evidence="2">Uncharacterized protein</fullName>
    </submittedName>
</protein>
<gene>
    <name evidence="2" type="ORF">ACFPZN_50705</name>
</gene>
<feature type="region of interest" description="Disordered" evidence="1">
    <location>
        <begin position="59"/>
        <end position="98"/>
    </location>
</feature>
<feature type="non-terminal residue" evidence="2">
    <location>
        <position position="98"/>
    </location>
</feature>
<sequence>MGEVGKTGDRALLRLGAQMAEVEALFACVLAELDAQAERRALMELAGAGTRLAELAGTLAAGQAPLDPPRPPRPRRAPARRRAAATRRPARTKLERRI</sequence>
<evidence type="ECO:0000313" key="2">
    <source>
        <dbReference type="EMBL" id="MFC5753942.1"/>
    </source>
</evidence>
<name>A0ABW1AHF5_9ACTN</name>